<evidence type="ECO:0000313" key="5">
    <source>
        <dbReference type="Proteomes" id="UP000803884"/>
    </source>
</evidence>
<dbReference type="EMBL" id="JAAQHG020000051">
    <property type="protein sequence ID" value="KAL1582411.1"/>
    <property type="molecule type" value="Genomic_DNA"/>
</dbReference>
<dbReference type="RefSeq" id="XP_069225518.1">
    <property type="nucleotide sequence ID" value="XM_069377548.1"/>
</dbReference>
<comment type="caution">
    <text evidence="4">The sequence shown here is derived from an EMBL/GenBank/DDBJ whole genome shotgun (WGS) entry which is preliminary data.</text>
</comment>
<feature type="compositionally biased region" description="Low complexity" evidence="3">
    <location>
        <begin position="71"/>
        <end position="96"/>
    </location>
</feature>
<dbReference type="Proteomes" id="UP000803884">
    <property type="component" value="Unassembled WGS sequence"/>
</dbReference>
<protein>
    <recommendedName>
        <fullName evidence="2">Large ribosomal subunit protein bL21m</fullName>
    </recommendedName>
</protein>
<dbReference type="AlphaFoldDB" id="A0AB34KER8"/>
<dbReference type="GO" id="GO:0003735">
    <property type="term" value="F:structural constituent of ribosome"/>
    <property type="evidence" value="ECO:0007669"/>
    <property type="project" value="TreeGrafter"/>
</dbReference>
<organism evidence="4 5">
    <name type="scientific">Cladosporium halotolerans</name>
    <dbReference type="NCBI Taxonomy" id="1052096"/>
    <lineage>
        <taxon>Eukaryota</taxon>
        <taxon>Fungi</taxon>
        <taxon>Dikarya</taxon>
        <taxon>Ascomycota</taxon>
        <taxon>Pezizomycotina</taxon>
        <taxon>Dothideomycetes</taxon>
        <taxon>Dothideomycetidae</taxon>
        <taxon>Cladosporiales</taxon>
        <taxon>Cladosporiaceae</taxon>
        <taxon>Cladosporium</taxon>
    </lineage>
</organism>
<name>A0AB34KER8_9PEZI</name>
<comment type="similarity">
    <text evidence="1">Belongs to the bacterial ribosomal protein bL21 family.</text>
</comment>
<evidence type="ECO:0000313" key="4">
    <source>
        <dbReference type="EMBL" id="KAL1582411.1"/>
    </source>
</evidence>
<keyword evidence="5" id="KW-1185">Reference proteome</keyword>
<reference evidence="4 5" key="1">
    <citation type="journal article" date="2020" name="Microbiol. Resour. Announc.">
        <title>Draft Genome Sequence of a Cladosporium Species Isolated from the Mesophotic Ascidian Didemnum maculosum.</title>
        <authorList>
            <person name="Gioti A."/>
            <person name="Siaperas R."/>
            <person name="Nikolaivits E."/>
            <person name="Le Goff G."/>
            <person name="Ouazzani J."/>
            <person name="Kotoulas G."/>
            <person name="Topakas E."/>
        </authorList>
    </citation>
    <scope>NUCLEOTIDE SEQUENCE [LARGE SCALE GENOMIC DNA]</scope>
    <source>
        <strain evidence="4 5">TM138-S3</strain>
    </source>
</reference>
<proteinExistence type="inferred from homology"/>
<feature type="compositionally biased region" description="Polar residues" evidence="3">
    <location>
        <begin position="50"/>
        <end position="61"/>
    </location>
</feature>
<gene>
    <name evidence="4" type="ORF">WHR41_08944</name>
</gene>
<dbReference type="GeneID" id="96010386"/>
<dbReference type="GO" id="GO:0005762">
    <property type="term" value="C:mitochondrial large ribosomal subunit"/>
    <property type="evidence" value="ECO:0007669"/>
    <property type="project" value="TreeGrafter"/>
</dbReference>
<dbReference type="PANTHER" id="PTHR21349:SF0">
    <property type="entry name" value="LARGE RIBOSOMAL SUBUNIT PROTEIN BL21M"/>
    <property type="match status" value="1"/>
</dbReference>
<feature type="region of interest" description="Disordered" evidence="3">
    <location>
        <begin position="37"/>
        <end position="99"/>
    </location>
</feature>
<evidence type="ECO:0000256" key="2">
    <source>
        <dbReference type="ARBA" id="ARBA00044129"/>
    </source>
</evidence>
<dbReference type="SUPFAM" id="SSF141091">
    <property type="entry name" value="L21p-like"/>
    <property type="match status" value="2"/>
</dbReference>
<evidence type="ECO:0000256" key="3">
    <source>
        <dbReference type="SAM" id="MobiDB-lite"/>
    </source>
</evidence>
<dbReference type="InterPro" id="IPR036164">
    <property type="entry name" value="bL21-like_sf"/>
</dbReference>
<dbReference type="InterPro" id="IPR028909">
    <property type="entry name" value="bL21-like"/>
</dbReference>
<sequence>MASIISRTLRRAALDSRGQLPPTFLLPWTANLSTIPNATEKSDVPPPNTAQPLSQKQSILQHSMPKKSETSTESSEPANTSETAPPLPSPAAGASGKNAPVEISPQVREMLPLLRAQGSHYISAHIYARPYLLTQGDTLRLPFLMKDVEPGDVIRLDRATSLGSRDYTLKAAVQTPKLKSPTMQTVEVVDPTTGNLTSHSRVMPEGALGSSPGAVQAPHFIPHIAKGKFSYIDDRLFVCRAVVMGVESEPMRYKEKTKRRQRKVKTVKSKHRYTVLKIKELRVRSDEEIDSGLLLE</sequence>
<evidence type="ECO:0000256" key="1">
    <source>
        <dbReference type="ARBA" id="ARBA00008563"/>
    </source>
</evidence>
<accession>A0AB34KER8</accession>
<dbReference type="PANTHER" id="PTHR21349">
    <property type="entry name" value="50S RIBOSOMAL PROTEIN L21"/>
    <property type="match status" value="1"/>
</dbReference>